<dbReference type="GO" id="GO:0000287">
    <property type="term" value="F:magnesium ion binding"/>
    <property type="evidence" value="ECO:0007669"/>
    <property type="project" value="UniProtKB-UniRule"/>
</dbReference>
<keyword evidence="2 6" id="KW-0540">Nuclease</keyword>
<evidence type="ECO:0000256" key="3">
    <source>
        <dbReference type="ARBA" id="ARBA00022723"/>
    </source>
</evidence>
<dbReference type="HAMAP" id="MF_00265">
    <property type="entry name" value="VapC_Nob1"/>
    <property type="match status" value="1"/>
</dbReference>
<evidence type="ECO:0000256" key="5">
    <source>
        <dbReference type="ARBA" id="ARBA00022842"/>
    </source>
</evidence>
<dbReference type="SUPFAM" id="SSF88723">
    <property type="entry name" value="PIN domain-like"/>
    <property type="match status" value="1"/>
</dbReference>
<keyword evidence="5 6" id="KW-0460">Magnesium</keyword>
<dbReference type="GO" id="GO:0090729">
    <property type="term" value="F:toxin activity"/>
    <property type="evidence" value="ECO:0007669"/>
    <property type="project" value="UniProtKB-KW"/>
</dbReference>
<dbReference type="GO" id="GO:0016787">
    <property type="term" value="F:hydrolase activity"/>
    <property type="evidence" value="ECO:0007669"/>
    <property type="project" value="UniProtKB-KW"/>
</dbReference>
<dbReference type="CDD" id="cd09874">
    <property type="entry name" value="PIN_MT3492-like"/>
    <property type="match status" value="1"/>
</dbReference>
<comment type="similarity">
    <text evidence="6">Belongs to the PINc/VapC protein family.</text>
</comment>
<reference evidence="8 9" key="1">
    <citation type="submission" date="2017-12" db="EMBL/GenBank/DDBJ databases">
        <title>The whole genome sequence of the Acidipropionibacterium virtanenii sp. nov. type strain JS278.</title>
        <authorList>
            <person name="Laine P."/>
            <person name="Deptula P."/>
            <person name="Varmanen P."/>
            <person name="Auvinen P."/>
        </authorList>
    </citation>
    <scope>NUCLEOTIDE SEQUENCE [LARGE SCALE GENOMIC DNA]</scope>
    <source>
        <strain evidence="8 9">JS278</strain>
    </source>
</reference>
<dbReference type="GO" id="GO:0004540">
    <property type="term" value="F:RNA nuclease activity"/>
    <property type="evidence" value="ECO:0007669"/>
    <property type="project" value="InterPro"/>
</dbReference>
<evidence type="ECO:0000256" key="2">
    <source>
        <dbReference type="ARBA" id="ARBA00022722"/>
    </source>
</evidence>
<evidence type="ECO:0000256" key="1">
    <source>
        <dbReference type="ARBA" id="ARBA00022649"/>
    </source>
</evidence>
<evidence type="ECO:0000313" key="8">
    <source>
        <dbReference type="EMBL" id="AXE39390.1"/>
    </source>
</evidence>
<keyword evidence="1 6" id="KW-1277">Toxin-antitoxin system</keyword>
<sequence length="140" mass="15066">MVTTTYLDTSAAMKLVIEEDESTALVDELETLPSRRLVASWLLHTELHCAAGRNPAQIPTALVTTVLDTVILVDITRGDLLAAGTHSPLRSNDAIHLVTALRLGADEILTYDADLARAAQHAGIRVVAPAQEKHRDVEAP</sequence>
<comment type="cofactor">
    <cofactor evidence="6">
        <name>Mg(2+)</name>
        <dbReference type="ChEBI" id="CHEBI:18420"/>
    </cofactor>
</comment>
<dbReference type="RefSeq" id="WP_114045269.1">
    <property type="nucleotide sequence ID" value="NZ_CP025198.1"/>
</dbReference>
<protein>
    <recommendedName>
        <fullName evidence="6">Ribonuclease VapC</fullName>
        <shortName evidence="6">RNase VapC</shortName>
        <ecNumber evidence="6">3.1.-.-</ecNumber>
    </recommendedName>
    <alternativeName>
        <fullName evidence="6">Toxin VapC</fullName>
    </alternativeName>
</protein>
<evidence type="ECO:0000256" key="6">
    <source>
        <dbReference type="HAMAP-Rule" id="MF_00265"/>
    </source>
</evidence>
<feature type="binding site" evidence="6">
    <location>
        <position position="93"/>
    </location>
    <ligand>
        <name>Mg(2+)</name>
        <dbReference type="ChEBI" id="CHEBI:18420"/>
    </ligand>
</feature>
<comment type="function">
    <text evidence="6">Toxic component of a toxin-antitoxin (TA) system. An RNase.</text>
</comment>
<feature type="domain" description="PIN" evidence="7">
    <location>
        <begin position="6"/>
        <end position="119"/>
    </location>
</feature>
<keyword evidence="3 6" id="KW-0479">Metal-binding</keyword>
<evidence type="ECO:0000313" key="9">
    <source>
        <dbReference type="Proteomes" id="UP000251995"/>
    </source>
</evidence>
<accession>A0A344UVU2</accession>
<dbReference type="OrthoDB" id="4750219at2"/>
<dbReference type="Gene3D" id="3.40.50.1010">
    <property type="entry name" value="5'-nuclease"/>
    <property type="match status" value="1"/>
</dbReference>
<organism evidence="8 9">
    <name type="scientific">Acidipropionibacterium virtanenii</name>
    <dbReference type="NCBI Taxonomy" id="2057246"/>
    <lineage>
        <taxon>Bacteria</taxon>
        <taxon>Bacillati</taxon>
        <taxon>Actinomycetota</taxon>
        <taxon>Actinomycetes</taxon>
        <taxon>Propionibacteriales</taxon>
        <taxon>Propionibacteriaceae</taxon>
        <taxon>Acidipropionibacterium</taxon>
    </lineage>
</organism>
<keyword evidence="4 6" id="KW-0378">Hydrolase</keyword>
<dbReference type="Proteomes" id="UP000251995">
    <property type="component" value="Chromosome"/>
</dbReference>
<dbReference type="InterPro" id="IPR002716">
    <property type="entry name" value="PIN_dom"/>
</dbReference>
<evidence type="ECO:0000256" key="4">
    <source>
        <dbReference type="ARBA" id="ARBA00022801"/>
    </source>
</evidence>
<evidence type="ECO:0000259" key="7">
    <source>
        <dbReference type="Pfam" id="PF01850"/>
    </source>
</evidence>
<proteinExistence type="inferred from homology"/>
<dbReference type="AlphaFoldDB" id="A0A344UVU2"/>
<dbReference type="EMBL" id="CP025198">
    <property type="protein sequence ID" value="AXE39390.1"/>
    <property type="molecule type" value="Genomic_DNA"/>
</dbReference>
<dbReference type="Pfam" id="PF01850">
    <property type="entry name" value="PIN"/>
    <property type="match status" value="1"/>
</dbReference>
<keyword evidence="9" id="KW-1185">Reference proteome</keyword>
<dbReference type="KEGG" id="acij:JS278_02238"/>
<keyword evidence="6" id="KW-0800">Toxin</keyword>
<gene>
    <name evidence="6" type="primary">vapC</name>
    <name evidence="8" type="ORF">JS278_02238</name>
</gene>
<feature type="binding site" evidence="6">
    <location>
        <position position="8"/>
    </location>
    <ligand>
        <name>Mg(2+)</name>
        <dbReference type="ChEBI" id="CHEBI:18420"/>
    </ligand>
</feature>
<dbReference type="EC" id="3.1.-.-" evidence="6"/>
<dbReference type="InterPro" id="IPR022907">
    <property type="entry name" value="VapC_family"/>
</dbReference>
<name>A0A344UVU2_9ACTN</name>
<dbReference type="InterPro" id="IPR029060">
    <property type="entry name" value="PIN-like_dom_sf"/>
</dbReference>